<dbReference type="Proteomes" id="UP000715095">
    <property type="component" value="Unassembled WGS sequence"/>
</dbReference>
<name>A0ABS2DWR8_9BURK</name>
<reference evidence="3 4" key="1">
    <citation type="journal article" date="2021" name="Sci. Rep.">
        <title>The distribution of antibiotic resistance genes in chicken gut microbiota commensals.</title>
        <authorList>
            <person name="Juricova H."/>
            <person name="Matiasovicova J."/>
            <person name="Kubasova T."/>
            <person name="Cejkova D."/>
            <person name="Rychlik I."/>
        </authorList>
    </citation>
    <scope>NUCLEOTIDE SEQUENCE [LARGE SCALE GENOMIC DNA]</scope>
    <source>
        <strain evidence="3 4">An829</strain>
    </source>
</reference>
<gene>
    <name evidence="3" type="ORF">H6A60_11860</name>
</gene>
<dbReference type="InterPro" id="IPR024445">
    <property type="entry name" value="Tnp_ISXO2-like"/>
</dbReference>
<comment type="caution">
    <text evidence="3">The sequence shown here is derived from an EMBL/GenBank/DDBJ whole genome shotgun (WGS) entry which is preliminary data.</text>
</comment>
<keyword evidence="4" id="KW-1185">Reference proteome</keyword>
<accession>A0ABS2DWR8</accession>
<dbReference type="NCBIfam" id="NF033547">
    <property type="entry name" value="transpos_IS1595"/>
    <property type="match status" value="1"/>
</dbReference>
<evidence type="ECO:0000256" key="1">
    <source>
        <dbReference type="SAM" id="MobiDB-lite"/>
    </source>
</evidence>
<sequence length="254" mass="29025">MPKTVLDGITEADETYLELSFKGNHSRSQFKIPRETHKRGHSSVQRGHSLNKVCVVTGIDRESDTVSVVSNLGVPTKRDIQDALTGEVEPKTVLCTDMSSSYQQFAKQAELSLIRLKGGKVKRGIYHIQSVNQYHRSIKEFLRPFHGVATKYLSNYLTWHRLFAFRVGKRQPIEEASWLLDSETCPTVTRTLSERPAIPISSTTQRPKLNELMKQMVEKERYARAHLKKNVRPTTKSTPDWDSPTPELFEDVPF</sequence>
<evidence type="ECO:0000313" key="4">
    <source>
        <dbReference type="Proteomes" id="UP000715095"/>
    </source>
</evidence>
<proteinExistence type="predicted"/>
<feature type="region of interest" description="Disordered" evidence="1">
    <location>
        <begin position="225"/>
        <end position="254"/>
    </location>
</feature>
<organism evidence="3 4">
    <name type="scientific">Sutterella massiliensis</name>
    <dbReference type="NCBI Taxonomy" id="1816689"/>
    <lineage>
        <taxon>Bacteria</taxon>
        <taxon>Pseudomonadati</taxon>
        <taxon>Pseudomonadota</taxon>
        <taxon>Betaproteobacteria</taxon>
        <taxon>Burkholderiales</taxon>
        <taxon>Sutterellaceae</taxon>
        <taxon>Sutterella</taxon>
    </lineage>
</organism>
<evidence type="ECO:0000313" key="3">
    <source>
        <dbReference type="EMBL" id="MBM6705160.1"/>
    </source>
</evidence>
<dbReference type="SMART" id="SM01126">
    <property type="entry name" value="DDE_Tnp_IS1595"/>
    <property type="match status" value="1"/>
</dbReference>
<feature type="domain" description="ISXO2-like transposase" evidence="2">
    <location>
        <begin position="5"/>
        <end position="161"/>
    </location>
</feature>
<protein>
    <submittedName>
        <fullName evidence="3">IS1595 family transposase</fullName>
    </submittedName>
</protein>
<dbReference type="Pfam" id="PF12762">
    <property type="entry name" value="DDE_Tnp_IS1595"/>
    <property type="match status" value="1"/>
</dbReference>
<dbReference type="EMBL" id="JACJJC010000163">
    <property type="protein sequence ID" value="MBM6705160.1"/>
    <property type="molecule type" value="Genomic_DNA"/>
</dbReference>
<evidence type="ECO:0000259" key="2">
    <source>
        <dbReference type="SMART" id="SM01126"/>
    </source>
</evidence>